<gene>
    <name evidence="4" type="ORF">EFD55_18415</name>
    <name evidence="3" type="ORF">FHS26_003676</name>
</gene>
<dbReference type="PROSITE" id="PS50125">
    <property type="entry name" value="GUANYLATE_CYCLASE_2"/>
    <property type="match status" value="1"/>
</dbReference>
<keyword evidence="1" id="KW-0802">TPR repeat</keyword>
<dbReference type="EMBL" id="RJJT01000012">
    <property type="protein sequence ID" value="RSB75797.1"/>
    <property type="molecule type" value="Genomic_DNA"/>
</dbReference>
<dbReference type="InterPro" id="IPR050697">
    <property type="entry name" value="Adenylyl/Guanylyl_Cyclase_3/4"/>
</dbReference>
<dbReference type="Proteomes" id="UP000518315">
    <property type="component" value="Unassembled WGS sequence"/>
</dbReference>
<dbReference type="EC" id="4.6.1.1" evidence="3"/>
<dbReference type="Gene3D" id="3.30.70.1230">
    <property type="entry name" value="Nucleotide cyclase"/>
    <property type="match status" value="1"/>
</dbReference>
<dbReference type="CDD" id="cd07302">
    <property type="entry name" value="CHD"/>
    <property type="match status" value="1"/>
</dbReference>
<protein>
    <submittedName>
        <fullName evidence="3">Adenylate cyclase</fullName>
        <ecNumber evidence="3">4.6.1.1</ecNumber>
    </submittedName>
    <submittedName>
        <fullName evidence="4">Guanylyl cyclase</fullName>
    </submittedName>
</protein>
<dbReference type="Gene3D" id="1.25.40.10">
    <property type="entry name" value="Tetratricopeptide repeat domain"/>
    <property type="match status" value="1"/>
</dbReference>
<reference evidence="4 5" key="1">
    <citation type="submission" date="2018-11" db="EMBL/GenBank/DDBJ databases">
        <authorList>
            <person name="Huo Y."/>
        </authorList>
    </citation>
    <scope>NUCLEOTIDE SEQUENCE [LARGE SCALE GENOMIC DNA]</scope>
    <source>
        <strain evidence="4 5">DSM 30132</strain>
    </source>
</reference>
<dbReference type="GO" id="GO:0004016">
    <property type="term" value="F:adenylate cyclase activity"/>
    <property type="evidence" value="ECO:0007669"/>
    <property type="project" value="UniProtKB-EC"/>
</dbReference>
<dbReference type="InterPro" id="IPR011990">
    <property type="entry name" value="TPR-like_helical_dom_sf"/>
</dbReference>
<dbReference type="PROSITE" id="PS50005">
    <property type="entry name" value="TPR"/>
    <property type="match status" value="1"/>
</dbReference>
<sequence length="590" mass="64692">MAERVQSDRRLAAILAADVVGYSRMMGADEAGTLAALKRHREALFNPAVTEHNGRVVKLIGDGTLVEFSSVVDAVKCAIAIQRAVKEQDEPSGKGVTLRIGVNLGDVIIDGDDIYGDGVNVAARLESIAEPGGVCIASIVNESVGRRVDVAFKDGGEVTVKNIDRPIRVWRWHPNSDSVARELRQLAGEPAAARREQASIAVLPFDNMSGEPQQEYFSDGISEDIITDLSKIAGLLVIARNSSFTYKGKSVDIRTVGRELGVTAVLEGSIRRAGNRVRITAQLIDAASGTHLWADRYDRELTDIFALQDEVTRRIVEALRVTLTPAESARIAQTPTESMEAHDLFLRGREALLGTQSTKEMFELAVGCFTRAIELDADYAEPYAGLAHAYNRDFQNNYSGRTDSKQLSAHFVKLALEKGPDLPYAHYIAALVKFWERDLAGCTNEAEKSLALNPNFVLAMGMRAFAKIYGGVPLDAIPDIERAMRLDPLVGHLYWHFIGSAHLVAGQYEKAVEAFRQRIRLVSDTDLSRGFLIAALGHLGEIEEARRVWAELKKVNPKYSFAGHMGRLPFTNPADADRIRDGFAKVGLPD</sequence>
<evidence type="ECO:0000313" key="6">
    <source>
        <dbReference type="Proteomes" id="UP000518315"/>
    </source>
</evidence>
<evidence type="ECO:0000313" key="5">
    <source>
        <dbReference type="Proteomes" id="UP000277279"/>
    </source>
</evidence>
<dbReference type="GO" id="GO:0035556">
    <property type="term" value="P:intracellular signal transduction"/>
    <property type="evidence" value="ECO:0007669"/>
    <property type="project" value="InterPro"/>
</dbReference>
<organism evidence="4 5">
    <name type="scientific">Rhizobium pisi</name>
    <dbReference type="NCBI Taxonomy" id="574561"/>
    <lineage>
        <taxon>Bacteria</taxon>
        <taxon>Pseudomonadati</taxon>
        <taxon>Pseudomonadota</taxon>
        <taxon>Alphaproteobacteria</taxon>
        <taxon>Hyphomicrobiales</taxon>
        <taxon>Rhizobiaceae</taxon>
        <taxon>Rhizobium/Agrobacterium group</taxon>
        <taxon>Rhizobium</taxon>
    </lineage>
</organism>
<dbReference type="OrthoDB" id="9807521at2"/>
<name>A0A427MX94_9HYPH</name>
<feature type="domain" description="Guanylate cyclase" evidence="2">
    <location>
        <begin position="13"/>
        <end position="126"/>
    </location>
</feature>
<dbReference type="InterPro" id="IPR029787">
    <property type="entry name" value="Nucleotide_cyclase"/>
</dbReference>
<dbReference type="Gene3D" id="3.40.50.10070">
    <property type="entry name" value="TolB, N-terminal domain"/>
    <property type="match status" value="1"/>
</dbReference>
<evidence type="ECO:0000259" key="2">
    <source>
        <dbReference type="PROSITE" id="PS50125"/>
    </source>
</evidence>
<proteinExistence type="predicted"/>
<dbReference type="SUPFAM" id="SSF48452">
    <property type="entry name" value="TPR-like"/>
    <property type="match status" value="1"/>
</dbReference>
<dbReference type="PANTHER" id="PTHR43081:SF19">
    <property type="entry name" value="PH-SENSITIVE ADENYLATE CYCLASE RV1264"/>
    <property type="match status" value="1"/>
</dbReference>
<dbReference type="AlphaFoldDB" id="A0A427MX94"/>
<feature type="repeat" description="TPR" evidence="1">
    <location>
        <begin position="492"/>
        <end position="525"/>
    </location>
</feature>
<dbReference type="RefSeq" id="WP_125846467.1">
    <property type="nucleotide sequence ID" value="NZ_JACHXH010000012.1"/>
</dbReference>
<dbReference type="InterPro" id="IPR001054">
    <property type="entry name" value="A/G_cyclase"/>
</dbReference>
<dbReference type="EMBL" id="JACHXH010000012">
    <property type="protein sequence ID" value="MBB3135929.1"/>
    <property type="molecule type" value="Genomic_DNA"/>
</dbReference>
<dbReference type="Pfam" id="PF00211">
    <property type="entry name" value="Guanylate_cyc"/>
    <property type="match status" value="1"/>
</dbReference>
<dbReference type="GO" id="GO:0006171">
    <property type="term" value="P:cAMP biosynthetic process"/>
    <property type="evidence" value="ECO:0007669"/>
    <property type="project" value="TreeGrafter"/>
</dbReference>
<accession>A0A427MX94</accession>
<dbReference type="InterPro" id="IPR019734">
    <property type="entry name" value="TPR_rpt"/>
</dbReference>
<keyword evidence="3" id="KW-0456">Lyase</keyword>
<dbReference type="PANTHER" id="PTHR43081">
    <property type="entry name" value="ADENYLATE CYCLASE, TERMINAL-DIFFERENTIATION SPECIFIC-RELATED"/>
    <property type="match status" value="1"/>
</dbReference>
<dbReference type="SUPFAM" id="SSF55073">
    <property type="entry name" value="Nucleotide cyclase"/>
    <property type="match status" value="1"/>
</dbReference>
<comment type="caution">
    <text evidence="4">The sequence shown here is derived from an EMBL/GenBank/DDBJ whole genome shotgun (WGS) entry which is preliminary data.</text>
</comment>
<reference evidence="3 6" key="2">
    <citation type="submission" date="2020-08" db="EMBL/GenBank/DDBJ databases">
        <title>Genomic Encyclopedia of Type Strains, Phase III (KMG-III): the genomes of soil and plant-associated and newly described type strains.</title>
        <authorList>
            <person name="Whitman W."/>
        </authorList>
    </citation>
    <scope>NUCLEOTIDE SEQUENCE [LARGE SCALE GENOMIC DNA]</scope>
    <source>
        <strain evidence="3 6">CECT 4113</strain>
    </source>
</reference>
<evidence type="ECO:0000313" key="3">
    <source>
        <dbReference type="EMBL" id="MBB3135929.1"/>
    </source>
</evidence>
<evidence type="ECO:0000256" key="1">
    <source>
        <dbReference type="PROSITE-ProRule" id="PRU00339"/>
    </source>
</evidence>
<evidence type="ECO:0000313" key="4">
    <source>
        <dbReference type="EMBL" id="RSB75797.1"/>
    </source>
</evidence>
<keyword evidence="6" id="KW-1185">Reference proteome</keyword>
<dbReference type="SMART" id="SM00028">
    <property type="entry name" value="TPR"/>
    <property type="match status" value="3"/>
</dbReference>
<dbReference type="Proteomes" id="UP000277279">
    <property type="component" value="Unassembled WGS sequence"/>
</dbReference>